<reference evidence="2" key="1">
    <citation type="journal article" date="2019" name="Int. J. Syst. Evol. Microbiol.">
        <title>The Global Catalogue of Microorganisms (GCM) 10K type strain sequencing project: providing services to taxonomists for standard genome sequencing and annotation.</title>
        <authorList>
            <consortium name="The Broad Institute Genomics Platform"/>
            <consortium name="The Broad Institute Genome Sequencing Center for Infectious Disease"/>
            <person name="Wu L."/>
            <person name="Ma J."/>
        </authorList>
    </citation>
    <scope>NUCLEOTIDE SEQUENCE [LARGE SCALE GENOMIC DNA]</scope>
    <source>
        <strain evidence="2">KACC 12507</strain>
    </source>
</reference>
<evidence type="ECO:0000313" key="2">
    <source>
        <dbReference type="Proteomes" id="UP001595897"/>
    </source>
</evidence>
<sequence length="97" mass="11202">MVVYSHLEKLRASFDSIPLELRVEAIKTYEAREIEIDSKLYIESVWIDQVGTDQILIVQIQKIGFTANCCFCLGSKFLRNDNVEHLSNEQLWDLGIP</sequence>
<accession>A0ABV9M0D7</accession>
<protein>
    <submittedName>
        <fullName evidence="1">Uncharacterized protein</fullName>
    </submittedName>
</protein>
<gene>
    <name evidence="1" type="ORF">ACFO4O_15340</name>
</gene>
<keyword evidence="2" id="KW-1185">Reference proteome</keyword>
<dbReference type="EMBL" id="JBHSGU010000017">
    <property type="protein sequence ID" value="MFC4701534.1"/>
    <property type="molecule type" value="Genomic_DNA"/>
</dbReference>
<proteinExistence type="predicted"/>
<dbReference type="Proteomes" id="UP001595897">
    <property type="component" value="Unassembled WGS sequence"/>
</dbReference>
<name>A0ABV9M0D7_9ALTE</name>
<comment type="caution">
    <text evidence="1">The sequence shown here is derived from an EMBL/GenBank/DDBJ whole genome shotgun (WGS) entry which is preliminary data.</text>
</comment>
<organism evidence="1 2">
    <name type="scientific">Glaciecola siphonariae</name>
    <dbReference type="NCBI Taxonomy" id="521012"/>
    <lineage>
        <taxon>Bacteria</taxon>
        <taxon>Pseudomonadati</taxon>
        <taxon>Pseudomonadota</taxon>
        <taxon>Gammaproteobacteria</taxon>
        <taxon>Alteromonadales</taxon>
        <taxon>Alteromonadaceae</taxon>
        <taxon>Glaciecola</taxon>
    </lineage>
</organism>
<evidence type="ECO:0000313" key="1">
    <source>
        <dbReference type="EMBL" id="MFC4701534.1"/>
    </source>
</evidence>